<comment type="cofactor">
    <cofactor evidence="1">
        <name>Zn(2+)</name>
        <dbReference type="ChEBI" id="CHEBI:29105"/>
    </cofactor>
</comment>
<evidence type="ECO:0000313" key="8">
    <source>
        <dbReference type="Proteomes" id="UP000198661"/>
    </source>
</evidence>
<evidence type="ECO:0000256" key="3">
    <source>
        <dbReference type="ARBA" id="ARBA00022723"/>
    </source>
</evidence>
<keyword evidence="8" id="KW-1185">Reference proteome</keyword>
<keyword evidence="5" id="KW-0560">Oxidoreductase</keyword>
<feature type="domain" description="Alcohol dehydrogenase-like C-terminal" evidence="6">
    <location>
        <begin position="32"/>
        <end position="110"/>
    </location>
</feature>
<sequence>MLWKSPRGEGSWLLKSEPTTFWTRVKLTLSRKSLKLTDGGADVCFEVTGVETAFNAAIESSRVNGQVVIVSVWEGPASISPNSLVLKEREIRGILAYRDIFPAVIKLIAEGTFRLDGLITREIPLSATSRPDIKGSYLGRFIFKKSCQKQWS</sequence>
<keyword evidence="4" id="KW-0862">Zinc</keyword>
<dbReference type="Gene3D" id="3.90.180.10">
    <property type="entry name" value="Medium-chain alcohol dehydrogenases, catalytic domain"/>
    <property type="match status" value="1"/>
</dbReference>
<dbReference type="InterPro" id="IPR036291">
    <property type="entry name" value="NAD(P)-bd_dom_sf"/>
</dbReference>
<dbReference type="GO" id="GO:0046872">
    <property type="term" value="F:metal ion binding"/>
    <property type="evidence" value="ECO:0007669"/>
    <property type="project" value="UniProtKB-KW"/>
</dbReference>
<proteinExistence type="inferred from homology"/>
<reference evidence="7 8" key="1">
    <citation type="submission" date="2016-10" db="EMBL/GenBank/DDBJ databases">
        <authorList>
            <person name="de Groot N.N."/>
        </authorList>
    </citation>
    <scope>NUCLEOTIDE SEQUENCE [LARGE SCALE GENOMIC DNA]</scope>
    <source>
        <strain evidence="7 8">DSM 44945</strain>
    </source>
</reference>
<dbReference type="PANTHER" id="PTHR43161">
    <property type="entry name" value="SORBITOL DEHYDROGENASE"/>
    <property type="match status" value="1"/>
</dbReference>
<evidence type="ECO:0000256" key="4">
    <source>
        <dbReference type="ARBA" id="ARBA00022833"/>
    </source>
</evidence>
<organism evidence="7 8">
    <name type="scientific">Planifilum fulgidum</name>
    <dbReference type="NCBI Taxonomy" id="201973"/>
    <lineage>
        <taxon>Bacteria</taxon>
        <taxon>Bacillati</taxon>
        <taxon>Bacillota</taxon>
        <taxon>Bacilli</taxon>
        <taxon>Bacillales</taxon>
        <taxon>Thermoactinomycetaceae</taxon>
        <taxon>Planifilum</taxon>
    </lineage>
</organism>
<evidence type="ECO:0000259" key="6">
    <source>
        <dbReference type="Pfam" id="PF00107"/>
    </source>
</evidence>
<dbReference type="Pfam" id="PF00107">
    <property type="entry name" value="ADH_zinc_N"/>
    <property type="match status" value="1"/>
</dbReference>
<evidence type="ECO:0000313" key="7">
    <source>
        <dbReference type="EMBL" id="SFG60576.1"/>
    </source>
</evidence>
<protein>
    <submittedName>
        <fullName evidence="7">Zinc-binding dehydrogenase</fullName>
    </submittedName>
</protein>
<dbReference type="GO" id="GO:0000721">
    <property type="term" value="F:(R,R)-butanediol dehydrogenase activity"/>
    <property type="evidence" value="ECO:0007669"/>
    <property type="project" value="TreeGrafter"/>
</dbReference>
<name>A0A1I2TDB1_9BACL</name>
<dbReference type="EMBL" id="FOOK01000058">
    <property type="protein sequence ID" value="SFG60576.1"/>
    <property type="molecule type" value="Genomic_DNA"/>
</dbReference>
<keyword evidence="3" id="KW-0479">Metal-binding</keyword>
<dbReference type="Proteomes" id="UP000198661">
    <property type="component" value="Unassembled WGS sequence"/>
</dbReference>
<comment type="similarity">
    <text evidence="2">Belongs to the zinc-containing alcohol dehydrogenase family.</text>
</comment>
<evidence type="ECO:0000256" key="2">
    <source>
        <dbReference type="ARBA" id="ARBA00008072"/>
    </source>
</evidence>
<dbReference type="PANTHER" id="PTHR43161:SF26">
    <property type="entry name" value="GALACTITOL 1-PHOSPHATE 5-DEHYDROGENASE"/>
    <property type="match status" value="1"/>
</dbReference>
<dbReference type="SUPFAM" id="SSF51735">
    <property type="entry name" value="NAD(P)-binding Rossmann-fold domains"/>
    <property type="match status" value="1"/>
</dbReference>
<accession>A0A1I2TDB1</accession>
<dbReference type="InterPro" id="IPR013149">
    <property type="entry name" value="ADH-like_C"/>
</dbReference>
<dbReference type="Gene3D" id="3.40.50.720">
    <property type="entry name" value="NAD(P)-binding Rossmann-like Domain"/>
    <property type="match status" value="1"/>
</dbReference>
<dbReference type="STRING" id="201973.SAMN04488025_1582"/>
<dbReference type="AlphaFoldDB" id="A0A1I2TDB1"/>
<evidence type="ECO:0000256" key="1">
    <source>
        <dbReference type="ARBA" id="ARBA00001947"/>
    </source>
</evidence>
<evidence type="ECO:0000256" key="5">
    <source>
        <dbReference type="ARBA" id="ARBA00023002"/>
    </source>
</evidence>
<gene>
    <name evidence="7" type="ORF">SAMN04488025_1582</name>
</gene>